<comment type="similarity">
    <text evidence="1">Belongs to the metallo-beta-lactamase superfamily.</text>
</comment>
<evidence type="ECO:0000313" key="6">
    <source>
        <dbReference type="Proteomes" id="UP000184517"/>
    </source>
</evidence>
<dbReference type="GO" id="GO:0046872">
    <property type="term" value="F:metal ion binding"/>
    <property type="evidence" value="ECO:0007669"/>
    <property type="project" value="UniProtKB-KW"/>
</dbReference>
<evidence type="ECO:0000256" key="1">
    <source>
        <dbReference type="ARBA" id="ARBA00007749"/>
    </source>
</evidence>
<dbReference type="PANTHER" id="PTHR42978">
    <property type="entry name" value="QUORUM-QUENCHING LACTONASE YTNP-RELATED-RELATED"/>
    <property type="match status" value="1"/>
</dbReference>
<keyword evidence="4" id="KW-0862">Zinc</keyword>
<keyword evidence="6" id="KW-1185">Reference proteome</keyword>
<protein>
    <recommendedName>
        <fullName evidence="7">Metallo-beta-lactamase superfamily protein</fullName>
    </recommendedName>
</protein>
<keyword evidence="3" id="KW-0378">Hydrolase</keyword>
<evidence type="ECO:0008006" key="7">
    <source>
        <dbReference type="Google" id="ProtNLM"/>
    </source>
</evidence>
<dbReference type="AlphaFoldDB" id="A0A1M5LIM3"/>
<accession>A0A1M5LIM3</accession>
<evidence type="ECO:0000256" key="3">
    <source>
        <dbReference type="ARBA" id="ARBA00022801"/>
    </source>
</evidence>
<name>A0A1M5LIM3_9GAMM</name>
<dbReference type="InterPro" id="IPR051013">
    <property type="entry name" value="MBL_superfamily_lactonases"/>
</dbReference>
<keyword evidence="2" id="KW-0479">Metal-binding</keyword>
<evidence type="ECO:0000313" key="5">
    <source>
        <dbReference type="EMBL" id="SHG64529.1"/>
    </source>
</evidence>
<organism evidence="5 6">
    <name type="scientific">Marinomonas polaris DSM 16579</name>
    <dbReference type="NCBI Taxonomy" id="1122206"/>
    <lineage>
        <taxon>Bacteria</taxon>
        <taxon>Pseudomonadati</taxon>
        <taxon>Pseudomonadota</taxon>
        <taxon>Gammaproteobacteria</taxon>
        <taxon>Oceanospirillales</taxon>
        <taxon>Oceanospirillaceae</taxon>
        <taxon>Marinomonas</taxon>
    </lineage>
</organism>
<gene>
    <name evidence="5" type="ORF">SAMN02745753_04259</name>
</gene>
<evidence type="ECO:0000256" key="2">
    <source>
        <dbReference type="ARBA" id="ARBA00022723"/>
    </source>
</evidence>
<dbReference type="EMBL" id="FQVF01000026">
    <property type="protein sequence ID" value="SHG64529.1"/>
    <property type="molecule type" value="Genomic_DNA"/>
</dbReference>
<dbReference type="STRING" id="1122206.SAMN02745753_04259"/>
<sequence length="146" mass="16530">MSFWESDGNLSRASERARGNFLIARQVFDGYRSNLRLFNDGGEVLLGIRAMPLLGHTEGHCGYIIESGLQSLLVWGDIVHFPQIQITRPDVSILFDQDPLQAVETRIKLLDLVSTEQLLIAGMHLGELVFAKIQRIKKSYDIVYEK</sequence>
<proteinExistence type="inferred from homology"/>
<dbReference type="InterPro" id="IPR036866">
    <property type="entry name" value="RibonucZ/Hydroxyglut_hydro"/>
</dbReference>
<dbReference type="Proteomes" id="UP000184517">
    <property type="component" value="Unassembled WGS sequence"/>
</dbReference>
<dbReference type="Gene3D" id="3.60.15.10">
    <property type="entry name" value="Ribonuclease Z/Hydroxyacylglutathione hydrolase-like"/>
    <property type="match status" value="1"/>
</dbReference>
<dbReference type="GO" id="GO:0016787">
    <property type="term" value="F:hydrolase activity"/>
    <property type="evidence" value="ECO:0007669"/>
    <property type="project" value="UniProtKB-KW"/>
</dbReference>
<dbReference type="PANTHER" id="PTHR42978:SF6">
    <property type="entry name" value="QUORUM-QUENCHING LACTONASE YTNP-RELATED"/>
    <property type="match status" value="1"/>
</dbReference>
<dbReference type="RefSeq" id="WP_217653762.1">
    <property type="nucleotide sequence ID" value="NZ_FQVF01000026.1"/>
</dbReference>
<evidence type="ECO:0000256" key="4">
    <source>
        <dbReference type="ARBA" id="ARBA00022833"/>
    </source>
</evidence>
<reference evidence="6" key="1">
    <citation type="submission" date="2016-11" db="EMBL/GenBank/DDBJ databases">
        <authorList>
            <person name="Varghese N."/>
            <person name="Submissions S."/>
        </authorList>
    </citation>
    <scope>NUCLEOTIDE SEQUENCE [LARGE SCALE GENOMIC DNA]</scope>
    <source>
        <strain evidence="6">DSM 16579</strain>
    </source>
</reference>
<dbReference type="SUPFAM" id="SSF56281">
    <property type="entry name" value="Metallo-hydrolase/oxidoreductase"/>
    <property type="match status" value="1"/>
</dbReference>